<gene>
    <name evidence="2" type="ORF">M2350_002659</name>
</gene>
<dbReference type="Pfam" id="PF01926">
    <property type="entry name" value="MMR_HSR1"/>
    <property type="match status" value="1"/>
</dbReference>
<dbReference type="Proteomes" id="UP001204798">
    <property type="component" value="Unassembled WGS sequence"/>
</dbReference>
<protein>
    <submittedName>
        <fullName evidence="2">Small GTP-binding protein</fullName>
    </submittedName>
</protein>
<dbReference type="Gene3D" id="3.10.20.30">
    <property type="match status" value="1"/>
</dbReference>
<dbReference type="InterPro" id="IPR012675">
    <property type="entry name" value="Beta-grasp_dom_sf"/>
</dbReference>
<dbReference type="InterPro" id="IPR006073">
    <property type="entry name" value="GTP-bd"/>
</dbReference>
<proteinExistence type="predicted"/>
<dbReference type="InterPro" id="IPR045001">
    <property type="entry name" value="DRG"/>
</dbReference>
<evidence type="ECO:0000313" key="2">
    <source>
        <dbReference type="EMBL" id="MCS3920230.1"/>
    </source>
</evidence>
<feature type="domain" description="TGS" evidence="1">
    <location>
        <begin position="255"/>
        <end position="329"/>
    </location>
</feature>
<accession>A0ABT2ETL5</accession>
<dbReference type="CDD" id="cd01666">
    <property type="entry name" value="TGS_DRG"/>
    <property type="match status" value="1"/>
</dbReference>
<dbReference type="PRINTS" id="PR00326">
    <property type="entry name" value="GTP1OBG"/>
</dbReference>
<keyword evidence="3" id="KW-1185">Reference proteome</keyword>
<dbReference type="InterPro" id="IPR004095">
    <property type="entry name" value="TGS"/>
</dbReference>
<dbReference type="InterPro" id="IPR012676">
    <property type="entry name" value="TGS-like"/>
</dbReference>
<dbReference type="InterPro" id="IPR027417">
    <property type="entry name" value="P-loop_NTPase"/>
</dbReference>
<dbReference type="PROSITE" id="PS51880">
    <property type="entry name" value="TGS"/>
    <property type="match status" value="1"/>
</dbReference>
<sequence length="329" mass="37052">MPANLTPEYLQAEEDFRKATTIEEKIEALQRMLALLPKHKGTERIQADLKRRLAKLKEMEQQQRARKGGGADPFYVPRHGAGQVVAVGFPNVGKSALLSALTGVPLEVADYPYTTQRPYPVMMPYENLQIQLVDTPPIVDEVEPAFAGMVRRADEVLLVVDLSTDDCFDQAEALLKGFEERRVKLVREPVNDNPANPVVERSAILVGNKLDAPEAEERFILLQETYGERLPMIAVSAKERVGLDELKRMIFEGLRIIRVYSKPPGKEPQLDKPFVLKKGATILDFAEEVHRDFPERLKYARVWGSAEFPGQPVSKDFVLQDGDIVELHV</sequence>
<comment type="caution">
    <text evidence="2">The sequence shown here is derived from an EMBL/GenBank/DDBJ whole genome shotgun (WGS) entry which is preliminary data.</text>
</comment>
<dbReference type="RefSeq" id="WP_018196658.1">
    <property type="nucleotide sequence ID" value="NZ_CP130454.1"/>
</dbReference>
<dbReference type="EMBL" id="JANUCP010000005">
    <property type="protein sequence ID" value="MCS3920230.1"/>
    <property type="molecule type" value="Genomic_DNA"/>
</dbReference>
<evidence type="ECO:0000313" key="3">
    <source>
        <dbReference type="Proteomes" id="UP001204798"/>
    </source>
</evidence>
<dbReference type="PANTHER" id="PTHR43127">
    <property type="entry name" value="DEVELOPMENTALLY-REGULATED GTP-BINDING PROTEIN 2"/>
    <property type="match status" value="1"/>
</dbReference>
<dbReference type="Pfam" id="PF02824">
    <property type="entry name" value="TGS"/>
    <property type="match status" value="1"/>
</dbReference>
<reference evidence="2 3" key="1">
    <citation type="submission" date="2022-08" db="EMBL/GenBank/DDBJ databases">
        <title>Bacterial and archaeal communities from various locations to study Microbial Dark Matter (Phase II).</title>
        <authorList>
            <person name="Stepanauskas R."/>
        </authorList>
    </citation>
    <scope>NUCLEOTIDE SEQUENCE [LARGE SCALE GENOMIC DNA]</scope>
    <source>
        <strain evidence="2 3">PD1</strain>
    </source>
</reference>
<organism evidence="2 3">
    <name type="scientific">Candidatus Fervidibacter sacchari</name>
    <dbReference type="NCBI Taxonomy" id="1448929"/>
    <lineage>
        <taxon>Bacteria</taxon>
        <taxon>Candidatus Fervidibacterota</taxon>
        <taxon>Candidatus Fervidibacter</taxon>
    </lineage>
</organism>
<name>A0ABT2ETL5_9BACT</name>
<evidence type="ECO:0000259" key="1">
    <source>
        <dbReference type="PROSITE" id="PS51880"/>
    </source>
</evidence>
<dbReference type="SUPFAM" id="SSF81271">
    <property type="entry name" value="TGS-like"/>
    <property type="match status" value="1"/>
</dbReference>
<dbReference type="Gene3D" id="3.40.50.300">
    <property type="entry name" value="P-loop containing nucleotide triphosphate hydrolases"/>
    <property type="match status" value="1"/>
</dbReference>
<dbReference type="SUPFAM" id="SSF52540">
    <property type="entry name" value="P-loop containing nucleoside triphosphate hydrolases"/>
    <property type="match status" value="1"/>
</dbReference>